<dbReference type="InterPro" id="IPR006076">
    <property type="entry name" value="FAD-dep_OxRdtase"/>
</dbReference>
<dbReference type="OMA" id="FRCITYY"/>
<dbReference type="InterPro" id="IPR038299">
    <property type="entry name" value="DAO_C_sf"/>
</dbReference>
<gene>
    <name evidence="10" type="ORF">FDP41_009422</name>
</gene>
<name>A0A6A5BHM1_NAEFO</name>
<dbReference type="EMBL" id="VFQX01000068">
    <property type="protein sequence ID" value="KAF0972519.1"/>
    <property type="molecule type" value="Genomic_DNA"/>
</dbReference>
<feature type="domain" description="Alpha-glycerophosphate oxidase C-terminal" evidence="9">
    <location>
        <begin position="496"/>
        <end position="622"/>
    </location>
</feature>
<accession>A0A6A5BHM1</accession>
<dbReference type="SUPFAM" id="SSF51905">
    <property type="entry name" value="FAD/NAD(P)-binding domain"/>
    <property type="match status" value="1"/>
</dbReference>
<dbReference type="AlphaFoldDB" id="A0A6A5BHM1"/>
<evidence type="ECO:0000256" key="4">
    <source>
        <dbReference type="ARBA" id="ARBA00022630"/>
    </source>
</evidence>
<evidence type="ECO:0000256" key="6">
    <source>
        <dbReference type="ARBA" id="ARBA00023002"/>
    </source>
</evidence>
<dbReference type="RefSeq" id="XP_044557233.1">
    <property type="nucleotide sequence ID" value="XM_044713379.1"/>
</dbReference>
<dbReference type="InterPro" id="IPR031656">
    <property type="entry name" value="DAO_C"/>
</dbReference>
<dbReference type="Gene3D" id="1.10.8.870">
    <property type="entry name" value="Alpha-glycerophosphate oxidase, cap domain"/>
    <property type="match status" value="1"/>
</dbReference>
<dbReference type="Pfam" id="PF16901">
    <property type="entry name" value="DAO_C"/>
    <property type="match status" value="1"/>
</dbReference>
<reference evidence="10 11" key="1">
    <citation type="journal article" date="2019" name="Sci. Rep.">
        <title>Nanopore sequencing improves the draft genome of the human pathogenic amoeba Naegleria fowleri.</title>
        <authorList>
            <person name="Liechti N."/>
            <person name="Schurch N."/>
            <person name="Bruggmann R."/>
            <person name="Wittwer M."/>
        </authorList>
    </citation>
    <scope>NUCLEOTIDE SEQUENCE [LARGE SCALE GENOMIC DNA]</scope>
    <source>
        <strain evidence="10 11">ATCC 30894</strain>
    </source>
</reference>
<evidence type="ECO:0000259" key="9">
    <source>
        <dbReference type="Pfam" id="PF16901"/>
    </source>
</evidence>
<dbReference type="GO" id="GO:0006072">
    <property type="term" value="P:glycerol-3-phosphate metabolic process"/>
    <property type="evidence" value="ECO:0007669"/>
    <property type="project" value="InterPro"/>
</dbReference>
<sequence length="643" mass="75094">MRKFSCFDHPTRNRFKKHLKTLGVGSGLLVLVAGLGTLANNLFQANFRAWQEVQAFSLDDLPSADYTTFPYREEMLKIPSRAVQFESLKKLMDEDEFNHEAQFDLCIVGDGLIGAAMSYEASLRGYSVCLLSPHDFVSYKDEFTLNSNMLFHHVLDGDSNGGLTPNFFQTKVMLCKSGVNNGDENSTVTCKFYENIYSSMREKLEKRNDLYVIAPHLMRQFRTTEIFTNSQKLNYYRQMWKLLGYEYFIYGRDLWMEELFLGDRNMCEGKLGILRNRFQERAKDMDDLFREYKDVRNVFRCITYYDSGILNFPRLISSLALTTTAMGNFALNHTHVEKIDLENSQLVFRDKIENDNTEYRLRYKHLILCESTPQDDKLLSKKNLQEEYSFTLPTISPHNIVTPYGKFIPHFRYSILALPGEHIDKLKGVLRLGNLTTENGTVFKNALKVLDRTKDYYSSIAVLRYLFGKNFDSKSNKTGSPTSQIESDSQVQLLQPIYGSENFVHFLTQTMKAKYHHLHDDIIRYLKFSYGDRCLNVLREGSREIESSDGTKTTFYLQNQIWEDLPYLECEIGYLVRVENCCTALDVAIRCQMYRYDPLRVMLECDKLLNIMKDKLSWDERRYNTEKTQLVQFLSKYTQHITL</sequence>
<keyword evidence="7" id="KW-0472">Membrane</keyword>
<evidence type="ECO:0000256" key="7">
    <source>
        <dbReference type="SAM" id="Phobius"/>
    </source>
</evidence>
<proteinExistence type="inferred from homology"/>
<keyword evidence="7" id="KW-0812">Transmembrane</keyword>
<dbReference type="PANTHER" id="PTHR11985:SF15">
    <property type="entry name" value="GLYCEROL-3-PHOSPHATE DEHYDROGENASE, MITOCHONDRIAL"/>
    <property type="match status" value="1"/>
</dbReference>
<organism evidence="10 11">
    <name type="scientific">Naegleria fowleri</name>
    <name type="common">Brain eating amoeba</name>
    <dbReference type="NCBI Taxonomy" id="5763"/>
    <lineage>
        <taxon>Eukaryota</taxon>
        <taxon>Discoba</taxon>
        <taxon>Heterolobosea</taxon>
        <taxon>Tetramitia</taxon>
        <taxon>Eutetramitia</taxon>
        <taxon>Vahlkampfiidae</taxon>
        <taxon>Naegleria</taxon>
    </lineage>
</organism>
<dbReference type="PANTHER" id="PTHR11985">
    <property type="entry name" value="GLYCEROL-3-PHOSPHATE DEHYDROGENASE"/>
    <property type="match status" value="1"/>
</dbReference>
<feature type="transmembrane region" description="Helical" evidence="7">
    <location>
        <begin position="21"/>
        <end position="39"/>
    </location>
</feature>
<dbReference type="VEuPathDB" id="AmoebaDB:NF0056580"/>
<dbReference type="Proteomes" id="UP000444721">
    <property type="component" value="Unassembled WGS sequence"/>
</dbReference>
<evidence type="ECO:0000313" key="10">
    <source>
        <dbReference type="EMBL" id="KAF0972519.1"/>
    </source>
</evidence>
<dbReference type="GO" id="GO:0004368">
    <property type="term" value="F:glycerol-3-phosphate dehydrogenase (quinone) activity"/>
    <property type="evidence" value="ECO:0007669"/>
    <property type="project" value="UniProtKB-EC"/>
</dbReference>
<dbReference type="EC" id="1.1.5.3" evidence="3"/>
<evidence type="ECO:0000256" key="1">
    <source>
        <dbReference type="ARBA" id="ARBA00001974"/>
    </source>
</evidence>
<keyword evidence="6" id="KW-0560">Oxidoreductase</keyword>
<protein>
    <recommendedName>
        <fullName evidence="3">glycerol-3-phosphate dehydrogenase</fullName>
        <ecNumber evidence="3">1.1.5.3</ecNumber>
    </recommendedName>
</protein>
<dbReference type="Pfam" id="PF01266">
    <property type="entry name" value="DAO"/>
    <property type="match status" value="1"/>
</dbReference>
<keyword evidence="7" id="KW-1133">Transmembrane helix</keyword>
<evidence type="ECO:0000259" key="8">
    <source>
        <dbReference type="Pfam" id="PF01266"/>
    </source>
</evidence>
<feature type="domain" description="FAD dependent oxidoreductase" evidence="8">
    <location>
        <begin position="104"/>
        <end position="352"/>
    </location>
</feature>
<comment type="caution">
    <text evidence="10">The sequence shown here is derived from an EMBL/GenBank/DDBJ whole genome shotgun (WGS) entry which is preliminary data.</text>
</comment>
<evidence type="ECO:0000256" key="5">
    <source>
        <dbReference type="ARBA" id="ARBA00022827"/>
    </source>
</evidence>
<evidence type="ECO:0000313" key="11">
    <source>
        <dbReference type="Proteomes" id="UP000444721"/>
    </source>
</evidence>
<evidence type="ECO:0000256" key="2">
    <source>
        <dbReference type="ARBA" id="ARBA00007330"/>
    </source>
</evidence>
<dbReference type="VEuPathDB" id="AmoebaDB:FDP41_009422"/>
<dbReference type="Gene3D" id="3.50.50.60">
    <property type="entry name" value="FAD/NAD(P)-binding domain"/>
    <property type="match status" value="1"/>
</dbReference>
<keyword evidence="11" id="KW-1185">Reference proteome</keyword>
<keyword evidence="4" id="KW-0285">Flavoprotein</keyword>
<dbReference type="InterPro" id="IPR000447">
    <property type="entry name" value="G3P_DH_FAD-dep"/>
</dbReference>
<keyword evidence="5" id="KW-0274">FAD</keyword>
<dbReference type="InterPro" id="IPR036188">
    <property type="entry name" value="FAD/NAD-bd_sf"/>
</dbReference>
<dbReference type="GeneID" id="68116638"/>
<comment type="cofactor">
    <cofactor evidence="1">
        <name>FAD</name>
        <dbReference type="ChEBI" id="CHEBI:57692"/>
    </cofactor>
</comment>
<dbReference type="OrthoDB" id="424974at2759"/>
<dbReference type="VEuPathDB" id="AmoebaDB:NfTy_062290"/>
<evidence type="ECO:0000256" key="3">
    <source>
        <dbReference type="ARBA" id="ARBA00013029"/>
    </source>
</evidence>
<comment type="similarity">
    <text evidence="2">Belongs to the FAD-dependent glycerol-3-phosphate dehydrogenase family.</text>
</comment>